<dbReference type="PANTHER" id="PTHR42941:SF1">
    <property type="entry name" value="SLL1037 PROTEIN"/>
    <property type="match status" value="1"/>
</dbReference>
<dbReference type="RefSeq" id="WP_380584486.1">
    <property type="nucleotide sequence ID" value="NZ_JBHSQJ010000072.1"/>
</dbReference>
<reference evidence="2" key="1">
    <citation type="journal article" date="2019" name="Int. J. Syst. Evol. Microbiol.">
        <title>The Global Catalogue of Microorganisms (GCM) 10K type strain sequencing project: providing services to taxonomists for standard genome sequencing and annotation.</title>
        <authorList>
            <consortium name="The Broad Institute Genomics Platform"/>
            <consortium name="The Broad Institute Genome Sequencing Center for Infectious Disease"/>
            <person name="Wu L."/>
            <person name="Ma J."/>
        </authorList>
    </citation>
    <scope>NUCLEOTIDE SEQUENCE [LARGE SCALE GENOMIC DNA]</scope>
    <source>
        <strain evidence="2">JCM 4816</strain>
    </source>
</reference>
<dbReference type="PANTHER" id="PTHR42941">
    <property type="entry name" value="SLL1037 PROTEIN"/>
    <property type="match status" value="1"/>
</dbReference>
<dbReference type="InterPro" id="IPR011852">
    <property type="entry name" value="TRAP_TAXI"/>
</dbReference>
<protein>
    <submittedName>
        <fullName evidence="1">TAXI family TRAP transporter solute-binding subunit</fullName>
    </submittedName>
</protein>
<dbReference type="NCBIfam" id="TIGR02122">
    <property type="entry name" value="TRAP_TAXI"/>
    <property type="match status" value="1"/>
</dbReference>
<dbReference type="EMBL" id="JBHSQJ010000072">
    <property type="protein sequence ID" value="MFC5909044.1"/>
    <property type="molecule type" value="Genomic_DNA"/>
</dbReference>
<evidence type="ECO:0000313" key="1">
    <source>
        <dbReference type="EMBL" id="MFC5909044.1"/>
    </source>
</evidence>
<organism evidence="1 2">
    <name type="scientific">Streptacidiphilus monticola</name>
    <dbReference type="NCBI Taxonomy" id="2161674"/>
    <lineage>
        <taxon>Bacteria</taxon>
        <taxon>Bacillati</taxon>
        <taxon>Actinomycetota</taxon>
        <taxon>Actinomycetes</taxon>
        <taxon>Kitasatosporales</taxon>
        <taxon>Streptomycetaceae</taxon>
        <taxon>Streptacidiphilus</taxon>
    </lineage>
</organism>
<proteinExistence type="predicted"/>
<evidence type="ECO:0000313" key="2">
    <source>
        <dbReference type="Proteomes" id="UP001596174"/>
    </source>
</evidence>
<name>A0ABW1G2R9_9ACTN</name>
<comment type="caution">
    <text evidence="1">The sequence shown here is derived from an EMBL/GenBank/DDBJ whole genome shotgun (WGS) entry which is preliminary data.</text>
</comment>
<gene>
    <name evidence="1" type="ORF">ACFP3V_17690</name>
</gene>
<dbReference type="SUPFAM" id="SSF53850">
    <property type="entry name" value="Periplasmic binding protein-like II"/>
    <property type="match status" value="1"/>
</dbReference>
<dbReference type="Proteomes" id="UP001596174">
    <property type="component" value="Unassembled WGS sequence"/>
</dbReference>
<dbReference type="Gene3D" id="3.40.190.10">
    <property type="entry name" value="Periplasmic binding protein-like II"/>
    <property type="match status" value="2"/>
</dbReference>
<keyword evidence="2" id="KW-1185">Reference proteome</keyword>
<dbReference type="Pfam" id="PF16868">
    <property type="entry name" value="NMT1_3"/>
    <property type="match status" value="1"/>
</dbReference>
<accession>A0ABW1G2R9</accession>
<sequence>MPSRLRPALRRLRLPLAALLVLAVALAWWLAGRTSLGYPQGTYGFATGTRGGVYDLYGSLFKPVVEREVPGVRLRLDPSAGGPDNLERIATGQDAFGVATADAVAAYNGPGKDRLQALGRLYDDYVQLVVPSDSDIRTVADLRGKRVGTGQANSGVALIASRVLQLSGLHPGHDVTSVPLGIKDAPGELRAGRIDAFFWSGGLPTFNVSALSADMRIRLIPLGGLASAMDSLAQTQDAGSRGTQLYRTSSIPASAYPLTAPVQAVPTLAVANLMVTRDDVPAALVERVTAAIISSRDTIGQRVHSAQLVDIRSAIYTDPLPLAEGARRYYAAAKP</sequence>